<sequence length="523" mass="57331">MHGASQQALQKGPKPPKGQEAAMYTCIHLILNWMETSVDAVGHIISRPSSPLLRVLHLDSIRRRPWQFVSEELDGDRKMSRVPSIDNQWPRRYFGVIFLFPSVAAVNPSLPRPSSQGYEAWWVLNRGIRACAVCSTRPLFAGGLHDRASESTVPRRFPNPALGLCSSVSWFPSLPFLVNRPHSTTTNSTTITSHPSPTSDVCIHVATPRLSDLASRYPRFVTLDVFTTTRYRGNPLAVVTIPADSPKPSQEQKQAIAREFNLSETVFVHGINPDAPGSDVTRRVIDIFTTDVEVPFAGHPTIGSAVSLIPQGVTTVVTKAGPIALAQVRPGRIQAAIPHNVRRHRRTLADLPAPAPGQLSPDPAIRRLELQAPLFSIVHGMTFALIDLPDLEHLAKVQTSGVDLPVNGLLDDDWQNGILFKYYYVRTGQRVEDGVTVCSIRTRMMEATMEDPATGSAACALSSYLSLQQPGLEIQTFRYEIDQGVEMGRESNIVVDVTVADSKIDSVKLSGTATPVMRGHVTI</sequence>
<gene>
    <name evidence="1" type="ORF">FALBO_16317</name>
</gene>
<dbReference type="PANTHER" id="PTHR13774">
    <property type="entry name" value="PHENAZINE BIOSYNTHESIS PROTEIN"/>
    <property type="match status" value="1"/>
</dbReference>
<dbReference type="GO" id="GO:0016853">
    <property type="term" value="F:isomerase activity"/>
    <property type="evidence" value="ECO:0007669"/>
    <property type="project" value="TreeGrafter"/>
</dbReference>
<proteinExistence type="predicted"/>
<dbReference type="AlphaFoldDB" id="A0A8H4KLN9"/>
<organism evidence="1 2">
    <name type="scientific">Fusarium albosuccineum</name>
    <dbReference type="NCBI Taxonomy" id="1237068"/>
    <lineage>
        <taxon>Eukaryota</taxon>
        <taxon>Fungi</taxon>
        <taxon>Dikarya</taxon>
        <taxon>Ascomycota</taxon>
        <taxon>Pezizomycotina</taxon>
        <taxon>Sordariomycetes</taxon>
        <taxon>Hypocreomycetidae</taxon>
        <taxon>Hypocreales</taxon>
        <taxon>Nectriaceae</taxon>
        <taxon>Fusarium</taxon>
        <taxon>Fusarium decemcellulare species complex</taxon>
    </lineage>
</organism>
<dbReference type="PANTHER" id="PTHR13774:SF32">
    <property type="entry name" value="ANTISENSE-ENHANCING SEQUENCE 1"/>
    <property type="match status" value="1"/>
</dbReference>
<protein>
    <submittedName>
        <fullName evidence="1">Phenazine biosynthesis phzC</fullName>
    </submittedName>
</protein>
<evidence type="ECO:0000313" key="1">
    <source>
        <dbReference type="EMBL" id="KAF4451498.1"/>
    </source>
</evidence>
<evidence type="ECO:0000313" key="2">
    <source>
        <dbReference type="Proteomes" id="UP000554235"/>
    </source>
</evidence>
<dbReference type="EMBL" id="JAADYS010003042">
    <property type="protein sequence ID" value="KAF4451498.1"/>
    <property type="molecule type" value="Genomic_DNA"/>
</dbReference>
<dbReference type="Gene3D" id="3.10.310.10">
    <property type="entry name" value="Diaminopimelate Epimerase, Chain A, domain 1"/>
    <property type="match status" value="2"/>
</dbReference>
<dbReference type="NCBIfam" id="TIGR00654">
    <property type="entry name" value="PhzF_family"/>
    <property type="match status" value="1"/>
</dbReference>
<dbReference type="OrthoDB" id="75169at2759"/>
<keyword evidence="2" id="KW-1185">Reference proteome</keyword>
<dbReference type="SUPFAM" id="SSF54506">
    <property type="entry name" value="Diaminopimelate epimerase-like"/>
    <property type="match status" value="1"/>
</dbReference>
<dbReference type="GO" id="GO:0005737">
    <property type="term" value="C:cytoplasm"/>
    <property type="evidence" value="ECO:0007669"/>
    <property type="project" value="TreeGrafter"/>
</dbReference>
<accession>A0A8H4KLN9</accession>
<reference evidence="1 2" key="1">
    <citation type="submission" date="2020-01" db="EMBL/GenBank/DDBJ databases">
        <title>Identification and distribution of gene clusters putatively required for synthesis of sphingolipid metabolism inhibitors in phylogenetically diverse species of the filamentous fungus Fusarium.</title>
        <authorList>
            <person name="Kim H.-S."/>
            <person name="Busman M."/>
            <person name="Brown D.W."/>
            <person name="Divon H."/>
            <person name="Uhlig S."/>
            <person name="Proctor R.H."/>
        </authorList>
    </citation>
    <scope>NUCLEOTIDE SEQUENCE [LARGE SCALE GENOMIC DNA]</scope>
    <source>
        <strain evidence="1 2">NRRL 20459</strain>
    </source>
</reference>
<dbReference type="InterPro" id="IPR003719">
    <property type="entry name" value="Phenazine_PhzF-like"/>
</dbReference>
<name>A0A8H4KLN9_9HYPO</name>
<comment type="caution">
    <text evidence="1">The sequence shown here is derived from an EMBL/GenBank/DDBJ whole genome shotgun (WGS) entry which is preliminary data.</text>
</comment>
<dbReference type="Proteomes" id="UP000554235">
    <property type="component" value="Unassembled WGS sequence"/>
</dbReference>
<dbReference type="Pfam" id="PF02567">
    <property type="entry name" value="PhzC-PhzF"/>
    <property type="match status" value="1"/>
</dbReference>